<dbReference type="InterPro" id="IPR018151">
    <property type="entry name" value="TF_GreA/GreB_CS"/>
</dbReference>
<evidence type="ECO:0000259" key="12">
    <source>
        <dbReference type="Pfam" id="PF03449"/>
    </source>
</evidence>
<dbReference type="eggNOG" id="COG0782">
    <property type="taxonomic scope" value="Bacteria"/>
</dbReference>
<keyword evidence="13" id="KW-0648">Protein biosynthesis</keyword>
<dbReference type="Proteomes" id="UP000030019">
    <property type="component" value="Unassembled WGS sequence"/>
</dbReference>
<dbReference type="GO" id="GO:0003746">
    <property type="term" value="F:translation elongation factor activity"/>
    <property type="evidence" value="ECO:0007669"/>
    <property type="project" value="UniProtKB-KW"/>
</dbReference>
<evidence type="ECO:0000256" key="10">
    <source>
        <dbReference type="RuleBase" id="RU000556"/>
    </source>
</evidence>
<keyword evidence="5 9" id="KW-0238">DNA-binding</keyword>
<evidence type="ECO:0000256" key="4">
    <source>
        <dbReference type="ARBA" id="ARBA00023054"/>
    </source>
</evidence>
<dbReference type="NCBIfam" id="NF001260">
    <property type="entry name" value="PRK00226.1-1"/>
    <property type="match status" value="1"/>
</dbReference>
<evidence type="ECO:0000256" key="6">
    <source>
        <dbReference type="ARBA" id="ARBA00023163"/>
    </source>
</evidence>
<name>A0A0A0DJI5_9STRE</name>
<dbReference type="GO" id="GO:0006354">
    <property type="term" value="P:DNA-templated transcription elongation"/>
    <property type="evidence" value="ECO:0007669"/>
    <property type="project" value="TreeGrafter"/>
</dbReference>
<dbReference type="InterPro" id="IPR001437">
    <property type="entry name" value="Tscrpt_elong_fac_GreA/B_C"/>
</dbReference>
<evidence type="ECO:0000256" key="9">
    <source>
        <dbReference type="HAMAP-Rule" id="MF_00105"/>
    </source>
</evidence>
<dbReference type="GO" id="GO:0032784">
    <property type="term" value="P:regulation of DNA-templated transcription elongation"/>
    <property type="evidence" value="ECO:0007669"/>
    <property type="project" value="UniProtKB-UniRule"/>
</dbReference>
<dbReference type="GO" id="GO:0003677">
    <property type="term" value="F:DNA binding"/>
    <property type="evidence" value="ECO:0007669"/>
    <property type="project" value="UniProtKB-UniRule"/>
</dbReference>
<dbReference type="InterPro" id="IPR028624">
    <property type="entry name" value="Tscrpt_elong_fac_GreA/B"/>
</dbReference>
<reference evidence="13 14" key="1">
    <citation type="submission" date="2014-06" db="EMBL/GenBank/DDBJ databases">
        <authorList>
            <person name="Teng J.L."/>
            <person name="Huang Y."/>
            <person name="Tse H."/>
            <person name="Lau S.K."/>
            <person name="Woo P.C."/>
        </authorList>
    </citation>
    <scope>NUCLEOTIDE SEQUENCE [LARGE SCALE GENOMIC DNA]</scope>
    <source>
        <strain evidence="13 14">HKU4</strain>
    </source>
</reference>
<evidence type="ECO:0000256" key="2">
    <source>
        <dbReference type="ARBA" id="ARBA00013729"/>
    </source>
</evidence>
<dbReference type="FunFam" id="3.10.50.30:FF:000001">
    <property type="entry name" value="Transcription elongation factor GreA"/>
    <property type="match status" value="1"/>
</dbReference>
<keyword evidence="3 9" id="KW-0805">Transcription regulation</keyword>
<evidence type="ECO:0000313" key="13">
    <source>
        <dbReference type="EMBL" id="KGM38028.1"/>
    </source>
</evidence>
<protein>
    <recommendedName>
        <fullName evidence="2 9">Transcription elongation factor GreA</fullName>
    </recommendedName>
    <alternativeName>
        <fullName evidence="8 9">Transcript cleavage factor GreA</fullName>
    </alternativeName>
</protein>
<evidence type="ECO:0000313" key="14">
    <source>
        <dbReference type="Proteomes" id="UP000030019"/>
    </source>
</evidence>
<evidence type="ECO:0000256" key="3">
    <source>
        <dbReference type="ARBA" id="ARBA00023015"/>
    </source>
</evidence>
<dbReference type="InterPro" id="IPR023459">
    <property type="entry name" value="Tscrpt_elong_fac_GreA/B_fam"/>
</dbReference>
<dbReference type="PIRSF" id="PIRSF006092">
    <property type="entry name" value="GreA_GreB"/>
    <property type="match status" value="1"/>
</dbReference>
<feature type="domain" description="Transcription elongation factor GreA/GreB N-terminal" evidence="12">
    <location>
        <begin position="7"/>
        <end position="76"/>
    </location>
</feature>
<proteinExistence type="inferred from homology"/>
<dbReference type="InterPro" id="IPR036953">
    <property type="entry name" value="GreA/GreB_C_sf"/>
</dbReference>
<dbReference type="HAMAP" id="MF_00105">
    <property type="entry name" value="GreA_GreB"/>
    <property type="match status" value="1"/>
</dbReference>
<dbReference type="InterPro" id="IPR006359">
    <property type="entry name" value="Tscrpt_elong_fac_GreA"/>
</dbReference>
<dbReference type="Gene3D" id="1.10.287.180">
    <property type="entry name" value="Transcription elongation factor, GreA/GreB, N-terminal domain"/>
    <property type="match status" value="1"/>
</dbReference>
<keyword evidence="6 9" id="KW-0804">Transcription</keyword>
<dbReference type="NCBIfam" id="NF001263">
    <property type="entry name" value="PRK00226.1-4"/>
    <property type="match status" value="1"/>
</dbReference>
<comment type="caution">
    <text evidence="13">The sequence shown here is derived from an EMBL/GenBank/DDBJ whole genome shotgun (WGS) entry which is preliminary data.</text>
</comment>
<dbReference type="FunFam" id="1.10.287.180:FF:000001">
    <property type="entry name" value="Transcription elongation factor GreA"/>
    <property type="match status" value="1"/>
</dbReference>
<dbReference type="SUPFAM" id="SSF54534">
    <property type="entry name" value="FKBP-like"/>
    <property type="match status" value="1"/>
</dbReference>
<evidence type="ECO:0000259" key="11">
    <source>
        <dbReference type="Pfam" id="PF01272"/>
    </source>
</evidence>
<dbReference type="PANTHER" id="PTHR30437">
    <property type="entry name" value="TRANSCRIPTION ELONGATION FACTOR GREA"/>
    <property type="match status" value="1"/>
</dbReference>
<dbReference type="GO" id="GO:0070063">
    <property type="term" value="F:RNA polymerase binding"/>
    <property type="evidence" value="ECO:0007669"/>
    <property type="project" value="InterPro"/>
</dbReference>
<dbReference type="EMBL" id="JPEN01000019">
    <property type="protein sequence ID" value="KGM38028.1"/>
    <property type="molecule type" value="Genomic_DNA"/>
</dbReference>
<dbReference type="InterPro" id="IPR036805">
    <property type="entry name" value="Tscrpt_elong_fac_GreA/B_N_sf"/>
</dbReference>
<keyword evidence="14" id="KW-1185">Reference proteome</keyword>
<dbReference type="PANTHER" id="PTHR30437:SF4">
    <property type="entry name" value="TRANSCRIPTION ELONGATION FACTOR GREA"/>
    <property type="match status" value="1"/>
</dbReference>
<dbReference type="Gene3D" id="3.10.50.30">
    <property type="entry name" value="Transcription elongation factor, GreA/GreB, C-terminal domain"/>
    <property type="match status" value="1"/>
</dbReference>
<accession>A0A0A0DJI5</accession>
<dbReference type="STRING" id="176090.SSIN_0182"/>
<feature type="domain" description="Transcription elongation factor GreA/GreB C-terminal" evidence="11">
    <location>
        <begin position="84"/>
        <end position="157"/>
    </location>
</feature>
<sequence>MAEKTYPMTLAEKEKLEKELEELKLVRRPEVVERIKIARSYGDLSENSEYEAAKDEQAFVEGQISSLETKIRYAVIVDSDAVAKDEVAIGKTVTIQEVGETEEEVYIIVGSAGADAFAGKVSNESPIGQALIGKKTGDTATVETPVGSYDVKILKVEKTV</sequence>
<dbReference type="PATRIC" id="fig|176090.4.peg.182"/>
<dbReference type="PROSITE" id="PS00830">
    <property type="entry name" value="GREAB_2"/>
    <property type="match status" value="1"/>
</dbReference>
<dbReference type="SUPFAM" id="SSF46557">
    <property type="entry name" value="GreA transcript cleavage protein, N-terminal domain"/>
    <property type="match status" value="1"/>
</dbReference>
<evidence type="ECO:0000256" key="8">
    <source>
        <dbReference type="ARBA" id="ARBA00030776"/>
    </source>
</evidence>
<dbReference type="NCBIfam" id="TIGR01462">
    <property type="entry name" value="greA"/>
    <property type="match status" value="1"/>
</dbReference>
<dbReference type="RefSeq" id="WP_037614661.1">
    <property type="nucleotide sequence ID" value="NZ_JABTYC020000007.1"/>
</dbReference>
<comment type="similarity">
    <text evidence="1 9 10">Belongs to the GreA/GreB family.</text>
</comment>
<gene>
    <name evidence="9" type="primary">greA</name>
    <name evidence="13" type="ORF">SSIN_0182</name>
</gene>
<keyword evidence="13" id="KW-0251">Elongation factor</keyword>
<organism evidence="13 14">
    <name type="scientific">Streptococcus sinensis</name>
    <dbReference type="NCBI Taxonomy" id="176090"/>
    <lineage>
        <taxon>Bacteria</taxon>
        <taxon>Bacillati</taxon>
        <taxon>Bacillota</taxon>
        <taxon>Bacilli</taxon>
        <taxon>Lactobacillales</taxon>
        <taxon>Streptococcaceae</taxon>
        <taxon>Streptococcus</taxon>
    </lineage>
</organism>
<evidence type="ECO:0000256" key="7">
    <source>
        <dbReference type="ARBA" id="ARBA00024916"/>
    </source>
</evidence>
<evidence type="ECO:0000256" key="1">
    <source>
        <dbReference type="ARBA" id="ARBA00008213"/>
    </source>
</evidence>
<dbReference type="PROSITE" id="PS00829">
    <property type="entry name" value="GREAB_1"/>
    <property type="match status" value="1"/>
</dbReference>
<dbReference type="InterPro" id="IPR022691">
    <property type="entry name" value="Tscrpt_elong_fac_GreA/B_N"/>
</dbReference>
<dbReference type="Pfam" id="PF01272">
    <property type="entry name" value="GreA_GreB"/>
    <property type="match status" value="1"/>
</dbReference>
<evidence type="ECO:0000256" key="5">
    <source>
        <dbReference type="ARBA" id="ARBA00023125"/>
    </source>
</evidence>
<dbReference type="AlphaFoldDB" id="A0A0A0DJI5"/>
<keyword evidence="4" id="KW-0175">Coiled coil</keyword>
<dbReference type="Pfam" id="PF03449">
    <property type="entry name" value="GreA_GreB_N"/>
    <property type="match status" value="1"/>
</dbReference>
<comment type="function">
    <text evidence="7 9 10">Necessary for efficient RNA polymerase transcription elongation past template-encoded arresting sites. The arresting sites in DNA have the property of trapping a certain fraction of elongating RNA polymerases that pass through, resulting in locked ternary complexes. Cleavage of the nascent transcript by cleavage factors such as GreA or GreB allows the resumption of elongation from the new 3'terminus. GreA releases sequences of 2 to 3 nucleotides.</text>
</comment>